<proteinExistence type="inferred from homology"/>
<dbReference type="PANTHER" id="PTHR42953">
    <property type="entry name" value="HIGH-AFFINITY ZINC UPTAKE SYSTEM PROTEIN ZNUA-RELATED"/>
    <property type="match status" value="1"/>
</dbReference>
<dbReference type="EMBL" id="BMEQ01000009">
    <property type="protein sequence ID" value="GGG57865.1"/>
    <property type="molecule type" value="Genomic_DNA"/>
</dbReference>
<dbReference type="InterPro" id="IPR050492">
    <property type="entry name" value="Bact_metal-bind_prot9"/>
</dbReference>
<dbReference type="Pfam" id="PF01297">
    <property type="entry name" value="ZnuA"/>
    <property type="match status" value="1"/>
</dbReference>
<comment type="caution">
    <text evidence="7">The sequence shown here is derived from an EMBL/GenBank/DDBJ whole genome shotgun (WGS) entry which is preliminary data.</text>
</comment>
<protein>
    <submittedName>
        <fullName evidence="7">Metal ABC transporter substrate-binding protein</fullName>
    </submittedName>
</protein>
<evidence type="ECO:0000256" key="6">
    <source>
        <dbReference type="SAM" id="MobiDB-lite"/>
    </source>
</evidence>
<dbReference type="GO" id="GO:0046872">
    <property type="term" value="F:metal ion binding"/>
    <property type="evidence" value="ECO:0007669"/>
    <property type="project" value="UniProtKB-KW"/>
</dbReference>
<evidence type="ECO:0000313" key="7">
    <source>
        <dbReference type="EMBL" id="GGG57865.1"/>
    </source>
</evidence>
<comment type="subcellular location">
    <subcellularLocation>
        <location evidence="1">Cell envelope</location>
    </subcellularLocation>
</comment>
<dbReference type="GO" id="GO:0030313">
    <property type="term" value="C:cell envelope"/>
    <property type="evidence" value="ECO:0007669"/>
    <property type="project" value="UniProtKB-SubCell"/>
</dbReference>
<keyword evidence="4" id="KW-0732">Signal</keyword>
<keyword evidence="3" id="KW-0479">Metal-binding</keyword>
<reference evidence="7" key="2">
    <citation type="submission" date="2020-09" db="EMBL/GenBank/DDBJ databases">
        <authorList>
            <person name="Sun Q."/>
            <person name="Zhou Y."/>
        </authorList>
    </citation>
    <scope>NUCLEOTIDE SEQUENCE</scope>
    <source>
        <strain evidence="7">CGMCC 1.12187</strain>
    </source>
</reference>
<evidence type="ECO:0000256" key="2">
    <source>
        <dbReference type="ARBA" id="ARBA00022448"/>
    </source>
</evidence>
<evidence type="ECO:0000313" key="8">
    <source>
        <dbReference type="Proteomes" id="UP000638848"/>
    </source>
</evidence>
<reference evidence="7" key="1">
    <citation type="journal article" date="2014" name="Int. J. Syst. Evol. Microbiol.">
        <title>Complete genome sequence of Corynebacterium casei LMG S-19264T (=DSM 44701T), isolated from a smear-ripened cheese.</title>
        <authorList>
            <consortium name="US DOE Joint Genome Institute (JGI-PGF)"/>
            <person name="Walter F."/>
            <person name="Albersmeier A."/>
            <person name="Kalinowski J."/>
            <person name="Ruckert C."/>
        </authorList>
    </citation>
    <scope>NUCLEOTIDE SEQUENCE</scope>
    <source>
        <strain evidence="7">CGMCC 1.12187</strain>
    </source>
</reference>
<dbReference type="GO" id="GO:0007155">
    <property type="term" value="P:cell adhesion"/>
    <property type="evidence" value="ECO:0007669"/>
    <property type="project" value="InterPro"/>
</dbReference>
<dbReference type="AlphaFoldDB" id="A0A917GV87"/>
<dbReference type="PRINTS" id="PR00691">
    <property type="entry name" value="ADHESINB"/>
</dbReference>
<dbReference type="PANTHER" id="PTHR42953:SF1">
    <property type="entry name" value="METAL-BINDING PROTEIN HI_0362-RELATED"/>
    <property type="match status" value="1"/>
</dbReference>
<dbReference type="InterPro" id="IPR006127">
    <property type="entry name" value="ZnuA-like"/>
</dbReference>
<dbReference type="InterPro" id="IPR006128">
    <property type="entry name" value="Lipoprotein_PsaA-like"/>
</dbReference>
<keyword evidence="8" id="KW-1185">Reference proteome</keyword>
<organism evidence="7 8">
    <name type="scientific">Kocuria dechangensis</name>
    <dbReference type="NCBI Taxonomy" id="1176249"/>
    <lineage>
        <taxon>Bacteria</taxon>
        <taxon>Bacillati</taxon>
        <taxon>Actinomycetota</taxon>
        <taxon>Actinomycetes</taxon>
        <taxon>Micrococcales</taxon>
        <taxon>Micrococcaceae</taxon>
        <taxon>Kocuria</taxon>
    </lineage>
</organism>
<evidence type="ECO:0000256" key="3">
    <source>
        <dbReference type="ARBA" id="ARBA00022723"/>
    </source>
</evidence>
<feature type="region of interest" description="Disordered" evidence="6">
    <location>
        <begin position="131"/>
        <end position="159"/>
    </location>
</feature>
<evidence type="ECO:0000256" key="5">
    <source>
        <dbReference type="RuleBase" id="RU003512"/>
    </source>
</evidence>
<dbReference type="InterPro" id="IPR006129">
    <property type="entry name" value="AdhesinB"/>
</dbReference>
<accession>A0A917GV87</accession>
<dbReference type="RefSeq" id="WP_188536905.1">
    <property type="nucleotide sequence ID" value="NZ_BMEQ01000009.1"/>
</dbReference>
<gene>
    <name evidence="7" type="ORF">GCM10011374_20790</name>
</gene>
<evidence type="ECO:0000256" key="4">
    <source>
        <dbReference type="ARBA" id="ARBA00022729"/>
    </source>
</evidence>
<dbReference type="PRINTS" id="PR00690">
    <property type="entry name" value="ADHESNFAMILY"/>
</dbReference>
<sequence length="338" mass="34873">MTTPLPAAHAHRPLRAAGLAGALLLGLTACGQGEAPTGEASSDALSVVTTTSVWADVVREVGGDAVVVDPVIDSTAQDPHSYEATAQDRLAVRDADLVVLNGGGYDAFMEDLAAQGDAPVVNAVEASGLEAATGEPAEEPAGETQPAGEDEHDHGGLNEHVWYDLGSTDEVARAIADRLAELDPDGADAYGANAEAFAGELAALERRLAEAPADGAAFVATEPVAVRLLEDAGLHDDTPTEFTAAIEGGTDVPPLVLRDIRREIADGHVQLLAFNAQTASGQTEQLRDDAREAGAAVVEFTETLPEGTSYLEWMDGNVDRVLEALGTLPPRSSGTAAE</sequence>
<dbReference type="GO" id="GO:0030001">
    <property type="term" value="P:metal ion transport"/>
    <property type="evidence" value="ECO:0007669"/>
    <property type="project" value="InterPro"/>
</dbReference>
<dbReference type="Gene3D" id="3.40.50.1980">
    <property type="entry name" value="Nitrogenase molybdenum iron protein domain"/>
    <property type="match status" value="2"/>
</dbReference>
<keyword evidence="2 5" id="KW-0813">Transport</keyword>
<comment type="similarity">
    <text evidence="5">Belongs to the bacterial solute-binding protein 9 family.</text>
</comment>
<name>A0A917GV87_9MICC</name>
<dbReference type="Proteomes" id="UP000638848">
    <property type="component" value="Unassembled WGS sequence"/>
</dbReference>
<evidence type="ECO:0000256" key="1">
    <source>
        <dbReference type="ARBA" id="ARBA00004196"/>
    </source>
</evidence>
<dbReference type="SUPFAM" id="SSF53807">
    <property type="entry name" value="Helical backbone' metal receptor"/>
    <property type="match status" value="1"/>
</dbReference>